<feature type="region of interest" description="Disordered" evidence="1">
    <location>
        <begin position="1"/>
        <end position="34"/>
    </location>
</feature>
<dbReference type="EMBL" id="JAWQEG010001223">
    <property type="protein sequence ID" value="KAK3881358.1"/>
    <property type="molecule type" value="Genomic_DNA"/>
</dbReference>
<dbReference type="Proteomes" id="UP001286313">
    <property type="component" value="Unassembled WGS sequence"/>
</dbReference>
<feature type="compositionally biased region" description="Low complexity" evidence="1">
    <location>
        <begin position="178"/>
        <end position="197"/>
    </location>
</feature>
<reference evidence="2" key="1">
    <citation type="submission" date="2023-10" db="EMBL/GenBank/DDBJ databases">
        <title>Genome assemblies of two species of porcelain crab, Petrolisthes cinctipes and Petrolisthes manimaculis (Anomura: Porcellanidae).</title>
        <authorList>
            <person name="Angst P."/>
        </authorList>
    </citation>
    <scope>NUCLEOTIDE SEQUENCE</scope>
    <source>
        <strain evidence="2">PB745_01</strain>
        <tissue evidence="2">Gill</tissue>
    </source>
</reference>
<name>A0AAE1G0U5_PETCI</name>
<evidence type="ECO:0000256" key="1">
    <source>
        <dbReference type="SAM" id="MobiDB-lite"/>
    </source>
</evidence>
<comment type="caution">
    <text evidence="2">The sequence shown here is derived from an EMBL/GenBank/DDBJ whole genome shotgun (WGS) entry which is preliminary data.</text>
</comment>
<evidence type="ECO:0000313" key="2">
    <source>
        <dbReference type="EMBL" id="KAK3881358.1"/>
    </source>
</evidence>
<gene>
    <name evidence="2" type="ORF">Pcinc_014190</name>
</gene>
<proteinExistence type="predicted"/>
<dbReference type="AlphaFoldDB" id="A0AAE1G0U5"/>
<keyword evidence="3" id="KW-1185">Reference proteome</keyword>
<evidence type="ECO:0000313" key="3">
    <source>
        <dbReference type="Proteomes" id="UP001286313"/>
    </source>
</evidence>
<feature type="region of interest" description="Disordered" evidence="1">
    <location>
        <begin position="117"/>
        <end position="197"/>
    </location>
</feature>
<feature type="compositionally biased region" description="Basic and acidic residues" evidence="1">
    <location>
        <begin position="19"/>
        <end position="34"/>
    </location>
</feature>
<feature type="compositionally biased region" description="Basic residues" evidence="1">
    <location>
        <begin position="128"/>
        <end position="139"/>
    </location>
</feature>
<protein>
    <submittedName>
        <fullName evidence="2">Uncharacterized protein</fullName>
    </submittedName>
</protein>
<accession>A0AAE1G0U5</accession>
<feature type="compositionally biased region" description="Basic residues" evidence="1">
    <location>
        <begin position="1"/>
        <end position="18"/>
    </location>
</feature>
<sequence length="197" mass="22259">MATLRNKRREKRKRRRKKSEREKVKQDTERTLQHLENRRNQDLHIIKDLGGVDDGGLEGVALGCKKTEKKTTPEKIFGFRVGGGGGGSGGGGVASGIIKTRNPLHFLDLKLRVSRRHKSTENLTPTHSHPHPPHPHHAHVITPMPITTLQRCDNNNNNSSDEEHTLHQHRQTNLRTESSYLQPQSSQSPVQLTNQQL</sequence>
<organism evidence="2 3">
    <name type="scientific">Petrolisthes cinctipes</name>
    <name type="common">Flat porcelain crab</name>
    <dbReference type="NCBI Taxonomy" id="88211"/>
    <lineage>
        <taxon>Eukaryota</taxon>
        <taxon>Metazoa</taxon>
        <taxon>Ecdysozoa</taxon>
        <taxon>Arthropoda</taxon>
        <taxon>Crustacea</taxon>
        <taxon>Multicrustacea</taxon>
        <taxon>Malacostraca</taxon>
        <taxon>Eumalacostraca</taxon>
        <taxon>Eucarida</taxon>
        <taxon>Decapoda</taxon>
        <taxon>Pleocyemata</taxon>
        <taxon>Anomura</taxon>
        <taxon>Galatheoidea</taxon>
        <taxon>Porcellanidae</taxon>
        <taxon>Petrolisthes</taxon>
    </lineage>
</organism>